<evidence type="ECO:0000256" key="7">
    <source>
        <dbReference type="ARBA" id="ARBA00023012"/>
    </source>
</evidence>
<dbReference type="InterPro" id="IPR036890">
    <property type="entry name" value="HATPase_C_sf"/>
</dbReference>
<dbReference type="Pfam" id="PF01627">
    <property type="entry name" value="Hpt"/>
    <property type="match status" value="1"/>
</dbReference>
<dbReference type="Gene3D" id="2.40.50.180">
    <property type="entry name" value="CheA-289, Domain 4"/>
    <property type="match status" value="1"/>
</dbReference>
<dbReference type="PROSITE" id="PS50851">
    <property type="entry name" value="CHEW"/>
    <property type="match status" value="2"/>
</dbReference>
<dbReference type="EC" id="2.7.13.3" evidence="3"/>
<keyword evidence="6" id="KW-0418">Kinase</keyword>
<name>A0ABX8D6G3_9CELL</name>
<dbReference type="InterPro" id="IPR008207">
    <property type="entry name" value="Sig_transdc_His_kin_Hpt_dom"/>
</dbReference>
<dbReference type="InterPro" id="IPR004105">
    <property type="entry name" value="CheA-like_dim"/>
</dbReference>
<evidence type="ECO:0000259" key="11">
    <source>
        <dbReference type="PROSITE" id="PS50851"/>
    </source>
</evidence>
<dbReference type="InterPro" id="IPR051315">
    <property type="entry name" value="Bact_Chemotaxis_CheA"/>
</dbReference>
<feature type="modified residue" description="Phosphohistidine" evidence="8">
    <location>
        <position position="48"/>
    </location>
</feature>
<dbReference type="SMART" id="SM00260">
    <property type="entry name" value="CheW"/>
    <property type="match status" value="2"/>
</dbReference>
<keyword evidence="7" id="KW-0902">Two-component regulatory system</keyword>
<dbReference type="InterPro" id="IPR004358">
    <property type="entry name" value="Sig_transdc_His_kin-like_C"/>
</dbReference>
<gene>
    <name evidence="13" type="ORF">KG103_03735</name>
</gene>
<reference evidence="13 14" key="1">
    <citation type="submission" date="2021-05" db="EMBL/GenBank/DDBJ databases">
        <title>Novel species in genus Cellulomonas.</title>
        <authorList>
            <person name="Zhang G."/>
        </authorList>
    </citation>
    <scope>NUCLEOTIDE SEQUENCE [LARGE SCALE GENOMIC DNA]</scope>
    <source>
        <strain evidence="14">zg-ZUI222</strain>
    </source>
</reference>
<dbReference type="SMART" id="SM01231">
    <property type="entry name" value="H-kinase_dim"/>
    <property type="match status" value="1"/>
</dbReference>
<dbReference type="InterPro" id="IPR036097">
    <property type="entry name" value="HisK_dim/P_sf"/>
</dbReference>
<comment type="subcellular location">
    <subcellularLocation>
        <location evidence="2">Cell membrane</location>
    </subcellularLocation>
</comment>
<dbReference type="CDD" id="cd16916">
    <property type="entry name" value="HATPase_CheA-like"/>
    <property type="match status" value="1"/>
</dbReference>
<organism evidence="13 14">
    <name type="scientific">Cellulomonas wangleii</name>
    <dbReference type="NCBI Taxonomy" id="2816956"/>
    <lineage>
        <taxon>Bacteria</taxon>
        <taxon>Bacillati</taxon>
        <taxon>Actinomycetota</taxon>
        <taxon>Actinomycetes</taxon>
        <taxon>Micrococcales</taxon>
        <taxon>Cellulomonadaceae</taxon>
        <taxon>Cellulomonas</taxon>
    </lineage>
</organism>
<keyword evidence="4 8" id="KW-0597">Phosphoprotein</keyword>
<dbReference type="SUPFAM" id="SSF47384">
    <property type="entry name" value="Homodimeric domain of signal transducing histidine kinase"/>
    <property type="match status" value="1"/>
</dbReference>
<dbReference type="SMART" id="SM00387">
    <property type="entry name" value="HATPase_c"/>
    <property type="match status" value="1"/>
</dbReference>
<dbReference type="SUPFAM" id="SSF47226">
    <property type="entry name" value="Histidine-containing phosphotransfer domain, HPT domain"/>
    <property type="match status" value="1"/>
</dbReference>
<evidence type="ECO:0000313" key="14">
    <source>
        <dbReference type="Proteomes" id="UP000677804"/>
    </source>
</evidence>
<feature type="domain" description="CheW-like" evidence="11">
    <location>
        <begin position="619"/>
        <end position="750"/>
    </location>
</feature>
<dbReference type="InterPro" id="IPR003594">
    <property type="entry name" value="HATPase_dom"/>
</dbReference>
<keyword evidence="14" id="KW-1185">Reference proteome</keyword>
<keyword evidence="5" id="KW-0808">Transferase</keyword>
<dbReference type="InterPro" id="IPR005467">
    <property type="entry name" value="His_kinase_dom"/>
</dbReference>
<dbReference type="PROSITE" id="PS50109">
    <property type="entry name" value="HIS_KIN"/>
    <property type="match status" value="1"/>
</dbReference>
<dbReference type="Gene3D" id="2.30.30.40">
    <property type="entry name" value="SH3 Domains"/>
    <property type="match status" value="1"/>
</dbReference>
<dbReference type="Pfam" id="PF02518">
    <property type="entry name" value="HATPase_c"/>
    <property type="match status" value="1"/>
</dbReference>
<feature type="domain" description="HPt" evidence="12">
    <location>
        <begin position="1"/>
        <end position="105"/>
    </location>
</feature>
<dbReference type="Proteomes" id="UP000677804">
    <property type="component" value="Chromosome"/>
</dbReference>
<evidence type="ECO:0000259" key="10">
    <source>
        <dbReference type="PROSITE" id="PS50109"/>
    </source>
</evidence>
<dbReference type="SMART" id="SM00073">
    <property type="entry name" value="HPT"/>
    <property type="match status" value="1"/>
</dbReference>
<protein>
    <recommendedName>
        <fullName evidence="3">histidine kinase</fullName>
        <ecNumber evidence="3">2.7.13.3</ecNumber>
    </recommendedName>
</protein>
<dbReference type="InterPro" id="IPR036641">
    <property type="entry name" value="HPT_dom_sf"/>
</dbReference>
<evidence type="ECO:0000256" key="4">
    <source>
        <dbReference type="ARBA" id="ARBA00022553"/>
    </source>
</evidence>
<dbReference type="SUPFAM" id="SSF50341">
    <property type="entry name" value="CheW-like"/>
    <property type="match status" value="2"/>
</dbReference>
<dbReference type="Pfam" id="PF02895">
    <property type="entry name" value="H-kinase_dim"/>
    <property type="match status" value="1"/>
</dbReference>
<dbReference type="SUPFAM" id="SSF55874">
    <property type="entry name" value="ATPase domain of HSP90 chaperone/DNA topoisomerase II/histidine kinase"/>
    <property type="match status" value="1"/>
</dbReference>
<feature type="compositionally biased region" description="Low complexity" evidence="9">
    <location>
        <begin position="190"/>
        <end position="201"/>
    </location>
</feature>
<dbReference type="PANTHER" id="PTHR43395">
    <property type="entry name" value="SENSOR HISTIDINE KINASE CHEA"/>
    <property type="match status" value="1"/>
</dbReference>
<dbReference type="PANTHER" id="PTHR43395:SF1">
    <property type="entry name" value="CHEMOTAXIS PROTEIN CHEA"/>
    <property type="match status" value="1"/>
</dbReference>
<evidence type="ECO:0000256" key="2">
    <source>
        <dbReference type="ARBA" id="ARBA00004236"/>
    </source>
</evidence>
<dbReference type="RefSeq" id="WP_207340519.1">
    <property type="nucleotide sequence ID" value="NZ_CP074405.1"/>
</dbReference>
<feature type="region of interest" description="Disordered" evidence="9">
    <location>
        <begin position="181"/>
        <end position="208"/>
    </location>
</feature>
<feature type="domain" description="CheW-like" evidence="11">
    <location>
        <begin position="463"/>
        <end position="600"/>
    </location>
</feature>
<evidence type="ECO:0000256" key="1">
    <source>
        <dbReference type="ARBA" id="ARBA00000085"/>
    </source>
</evidence>
<evidence type="ECO:0000256" key="8">
    <source>
        <dbReference type="PROSITE-ProRule" id="PRU00110"/>
    </source>
</evidence>
<dbReference type="Gene3D" id="3.30.565.10">
    <property type="entry name" value="Histidine kinase-like ATPase, C-terminal domain"/>
    <property type="match status" value="1"/>
</dbReference>
<dbReference type="Gene3D" id="1.10.287.560">
    <property type="entry name" value="Histidine kinase CheA-like, homodimeric domain"/>
    <property type="match status" value="1"/>
</dbReference>
<dbReference type="PROSITE" id="PS50894">
    <property type="entry name" value="HPT"/>
    <property type="match status" value="1"/>
</dbReference>
<proteinExistence type="predicted"/>
<dbReference type="InterPro" id="IPR002545">
    <property type="entry name" value="CheW-lke_dom"/>
</dbReference>
<dbReference type="EMBL" id="CP074405">
    <property type="protein sequence ID" value="QVI63044.1"/>
    <property type="molecule type" value="Genomic_DNA"/>
</dbReference>
<dbReference type="Gene3D" id="1.20.120.160">
    <property type="entry name" value="HPT domain"/>
    <property type="match status" value="1"/>
</dbReference>
<sequence length="764" mass="79689">MDDDVDDIVREFLVESYENLDQLDRDLVELEEHPGSRPLLSSVFRTIHTIKGTSGFLALGRLERVTHVGESLLVELRDGRRVMDQATTDVLLAMVDKVRELLAAVEVDGTEGAVAVEDVVAAVEAVRATAPVPAPVVPAPHRAPDALVTAAVAPPVAPGAETVAAPAALVAAAVAHAAPPAAPAAPPAAPVADAVTPPAAGAEDHAHQRGVGESAIRVDVHLLDALVRQVGELVLARNRISLLAAGTHDTALVRSAQQLDLIAGELQEGVMRTRMQPIEHVWSKMPRVVRDLATACGREVHLEVSGGDTELDRGLLEAVKDPLTHLVRNAVDHGIEPPDVRVAAGKPARGVVSLRAYHTGGQVVVEVADDGRGIDPLVVGAKAVERGLRTPAQVAQASEADLLRLLFLPGFSTAPAVTAVSGRGVGMDVVRTKIEAVGGTVDVESTVGAGTVWRLRVPLTLAIMPALTVECAGDVFALPQVDLLELVALDDRRGTAGVEEVHGARVHRLRGDLLPLVPLTEVLGVTPAAGAAEGRVVAVVQAEQRFGLLVDRVLNTEEIVVKALSGRLKSLGVYAGATVLGDGRVALILDVQGLARRARVTAVEGGSDDAAAVTDEVVTRQMLVVGVGEDRRVAMPLEEVARLEQLRPDQVERVGGREVVRYRGGVLPLARLDALLGVPRAAAGAGLLVVVLERAGRTAGLVVTSIVDITEDRADQHADVVDHGLLGATVLGGRVTELLDVRAAVLAADPAFYGTAPEPVGAGR</sequence>
<feature type="domain" description="Histidine kinase" evidence="10">
    <location>
        <begin position="204"/>
        <end position="461"/>
    </location>
</feature>
<dbReference type="CDD" id="cd00088">
    <property type="entry name" value="HPT"/>
    <property type="match status" value="1"/>
</dbReference>
<evidence type="ECO:0000256" key="6">
    <source>
        <dbReference type="ARBA" id="ARBA00022777"/>
    </source>
</evidence>
<comment type="catalytic activity">
    <reaction evidence="1">
        <text>ATP + protein L-histidine = ADP + protein N-phospho-L-histidine.</text>
        <dbReference type="EC" id="2.7.13.3"/>
    </reaction>
</comment>
<evidence type="ECO:0000256" key="3">
    <source>
        <dbReference type="ARBA" id="ARBA00012438"/>
    </source>
</evidence>
<evidence type="ECO:0000259" key="12">
    <source>
        <dbReference type="PROSITE" id="PS50894"/>
    </source>
</evidence>
<evidence type="ECO:0000256" key="9">
    <source>
        <dbReference type="SAM" id="MobiDB-lite"/>
    </source>
</evidence>
<dbReference type="InterPro" id="IPR036061">
    <property type="entry name" value="CheW-like_dom_sf"/>
</dbReference>
<dbReference type="InterPro" id="IPR037006">
    <property type="entry name" value="CheA-like_homodim_sf"/>
</dbReference>
<dbReference type="PRINTS" id="PR00344">
    <property type="entry name" value="BCTRLSENSOR"/>
</dbReference>
<dbReference type="Pfam" id="PF01584">
    <property type="entry name" value="CheW"/>
    <property type="match status" value="2"/>
</dbReference>
<accession>A0ABX8D6G3</accession>
<evidence type="ECO:0000256" key="5">
    <source>
        <dbReference type="ARBA" id="ARBA00022679"/>
    </source>
</evidence>
<evidence type="ECO:0000313" key="13">
    <source>
        <dbReference type="EMBL" id="QVI63044.1"/>
    </source>
</evidence>